<evidence type="ECO:0000313" key="3">
    <source>
        <dbReference type="Proteomes" id="UP001213681"/>
    </source>
</evidence>
<feature type="region of interest" description="Disordered" evidence="1">
    <location>
        <begin position="390"/>
        <end position="424"/>
    </location>
</feature>
<evidence type="ECO:0008006" key="4">
    <source>
        <dbReference type="Google" id="ProtNLM"/>
    </source>
</evidence>
<comment type="caution">
    <text evidence="2">The sequence shown here is derived from an EMBL/GenBank/DDBJ whole genome shotgun (WGS) entry which is preliminary data.</text>
</comment>
<reference evidence="2" key="1">
    <citation type="submission" date="2022-12" db="EMBL/GenBank/DDBJ databases">
        <authorList>
            <person name="Petersen C."/>
        </authorList>
    </citation>
    <scope>NUCLEOTIDE SEQUENCE</scope>
    <source>
        <strain evidence="2">IBT 16125</strain>
    </source>
</reference>
<protein>
    <recommendedName>
        <fullName evidence="4">Transcription factor domain-containing protein</fullName>
    </recommendedName>
</protein>
<dbReference type="AlphaFoldDB" id="A0AAD6CAE4"/>
<name>A0AAD6CAE4_9EURO</name>
<reference evidence="2" key="2">
    <citation type="journal article" date="2023" name="IMA Fungus">
        <title>Comparative genomic study of the Penicillium genus elucidates a diverse pangenome and 15 lateral gene transfer events.</title>
        <authorList>
            <person name="Petersen C."/>
            <person name="Sorensen T."/>
            <person name="Nielsen M.R."/>
            <person name="Sondergaard T.E."/>
            <person name="Sorensen J.L."/>
            <person name="Fitzpatrick D.A."/>
            <person name="Frisvad J.C."/>
            <person name="Nielsen K.L."/>
        </authorList>
    </citation>
    <scope>NUCLEOTIDE SEQUENCE</scope>
    <source>
        <strain evidence="2">IBT 16125</strain>
    </source>
</reference>
<feature type="compositionally biased region" description="Low complexity" evidence="1">
    <location>
        <begin position="140"/>
        <end position="150"/>
    </location>
</feature>
<accession>A0AAD6CAE4</accession>
<keyword evidence="3" id="KW-1185">Reference proteome</keyword>
<dbReference type="EMBL" id="JAPVEA010000002">
    <property type="protein sequence ID" value="KAJ5459631.1"/>
    <property type="molecule type" value="Genomic_DNA"/>
</dbReference>
<proteinExistence type="predicted"/>
<dbReference type="RefSeq" id="XP_056768673.1">
    <property type="nucleotide sequence ID" value="XM_056904566.1"/>
</dbReference>
<dbReference type="GeneID" id="81594809"/>
<dbReference type="PANTHER" id="PTHR47785">
    <property type="entry name" value="ZN(II)2CYS6 TRANSCRIPTION FACTOR (EUROFUNG)-RELATED-RELATED"/>
    <property type="match status" value="1"/>
</dbReference>
<feature type="region of interest" description="Disordered" evidence="1">
    <location>
        <begin position="128"/>
        <end position="156"/>
    </location>
</feature>
<dbReference type="InterPro" id="IPR053181">
    <property type="entry name" value="EcdB-like_regulator"/>
</dbReference>
<dbReference type="PANTHER" id="PTHR47785:SF5">
    <property type="entry name" value="ZN(II)2CYS6 TRANSCRIPTION FACTOR (EUROFUNG)"/>
    <property type="match status" value="1"/>
</dbReference>
<evidence type="ECO:0000256" key="1">
    <source>
        <dbReference type="SAM" id="MobiDB-lite"/>
    </source>
</evidence>
<evidence type="ECO:0000313" key="2">
    <source>
        <dbReference type="EMBL" id="KAJ5459631.1"/>
    </source>
</evidence>
<gene>
    <name evidence="2" type="ORF">N7458_001183</name>
</gene>
<organism evidence="2 3">
    <name type="scientific">Penicillium daleae</name>
    <dbReference type="NCBI Taxonomy" id="63821"/>
    <lineage>
        <taxon>Eukaryota</taxon>
        <taxon>Fungi</taxon>
        <taxon>Dikarya</taxon>
        <taxon>Ascomycota</taxon>
        <taxon>Pezizomycotina</taxon>
        <taxon>Eurotiomycetes</taxon>
        <taxon>Eurotiomycetidae</taxon>
        <taxon>Eurotiales</taxon>
        <taxon>Aspergillaceae</taxon>
        <taxon>Penicillium</taxon>
    </lineage>
</organism>
<dbReference type="CDD" id="cd12148">
    <property type="entry name" value="fungal_TF_MHR"/>
    <property type="match status" value="1"/>
</dbReference>
<sequence>MLPETLLHDYIFCFLNRVTIDLDSKASWISPSPDSPGSAKVGHEPPRLVRPAACARPGATMPDPSVATVPFRGSNASIPRLRRILSTNNEILSRLGQITSLLEEIKQDGGSTVSSARSLRGSFFEMGMRSNNSPGDDRLSGSNNLRGSGSVLEDREDDHDPLTLYAANSAEYMLRWPVFNKVITDSERHIRSFLLDSLDSQPQSGMPPPRQLGIGPLLDDIQILCKKYLRLIHRRNPVVDKDKLERYAREVTVQGLGWDGPSCQVLLACALGCATSDFVPLDEIPEDLDRVPGPPPTDANIELAEAYFHAAKQRFGSLHTSPTDISCFLLAGSYHRHAMRPLQAWKQWTADANYHNLESRLYWSCIQAEHEMQSELPLWSSGLESLGYSDPFPSKTNSTSPEDKMEDDSDSPAKPQSDNHESEEEKGWILYIGAICNRRTVNDMLIDMWRCGEEEWISNVAGVVQRTAEAVKVVDYWHDMSQEQLALASPTPEPDTKNLQFYLWGRRAISLEKIYRPILYLAVHYHTLPAYLQSNTRLFHEVFSHAQKAIDNCAELIPHWWYNHRHEWIWNLMRSSFGAAVQIIAAVLGKLHLHAGNQGVLMLELPRDWAALVRIAIKTLRYWAAESIDVNIMRATLERMYQGTCRLAGVRADLYPV</sequence>
<dbReference type="Proteomes" id="UP001213681">
    <property type="component" value="Unassembled WGS sequence"/>
</dbReference>